<protein>
    <submittedName>
        <fullName evidence="2">Cupin domain-containing protein</fullName>
    </submittedName>
</protein>
<dbReference type="SUPFAM" id="SSF51182">
    <property type="entry name" value="RmlC-like cupins"/>
    <property type="match status" value="1"/>
</dbReference>
<feature type="region of interest" description="Disordered" evidence="1">
    <location>
        <begin position="115"/>
        <end position="137"/>
    </location>
</feature>
<proteinExistence type="predicted"/>
<reference evidence="2" key="1">
    <citation type="submission" date="2018-10" db="EMBL/GenBank/DDBJ databases">
        <title>Hidden diversity of soil giant viruses.</title>
        <authorList>
            <person name="Schulz F."/>
            <person name="Alteio L."/>
            <person name="Goudeau D."/>
            <person name="Ryan E.M."/>
            <person name="Malmstrom R.R."/>
            <person name="Blanchard J."/>
            <person name="Woyke T."/>
        </authorList>
    </citation>
    <scope>NUCLEOTIDE SEQUENCE</scope>
    <source>
        <strain evidence="2">BAV1</strain>
    </source>
</reference>
<name>A0A3G4ZR01_9VIRU</name>
<dbReference type="Gene3D" id="2.60.120.10">
    <property type="entry name" value="Jelly Rolls"/>
    <property type="match status" value="1"/>
</dbReference>
<dbReference type="EMBL" id="MK072035">
    <property type="protein sequence ID" value="AYV77340.1"/>
    <property type="molecule type" value="Genomic_DNA"/>
</dbReference>
<accession>A0A3G4ZR01</accession>
<organism evidence="2">
    <name type="scientific">Barrevirus sp</name>
    <dbReference type="NCBI Taxonomy" id="2487763"/>
    <lineage>
        <taxon>Viruses</taxon>
        <taxon>Varidnaviria</taxon>
        <taxon>Bamfordvirae</taxon>
        <taxon>Nucleocytoviricota</taxon>
        <taxon>Megaviricetes</taxon>
        <taxon>Imitervirales</taxon>
        <taxon>Mimiviridae</taxon>
        <taxon>Klosneuvirinae</taxon>
    </lineage>
</organism>
<evidence type="ECO:0000313" key="2">
    <source>
        <dbReference type="EMBL" id="AYV77340.1"/>
    </source>
</evidence>
<dbReference type="InterPro" id="IPR014710">
    <property type="entry name" value="RmlC-like_jellyroll"/>
</dbReference>
<gene>
    <name evidence="2" type="ORF">Barrevirus38_1</name>
</gene>
<feature type="compositionally biased region" description="Basic and acidic residues" evidence="1">
    <location>
        <begin position="119"/>
        <end position="137"/>
    </location>
</feature>
<evidence type="ECO:0000256" key="1">
    <source>
        <dbReference type="SAM" id="MobiDB-lite"/>
    </source>
</evidence>
<dbReference type="InterPro" id="IPR011051">
    <property type="entry name" value="RmlC_Cupin_sf"/>
</dbReference>
<sequence>MVLMRLRPGVEIGMELHDDVDQFIRVEKGLAKYSKNGQKVDININTSIPSLEHNIIYDKDMRQIGKVINPEQGDLPQDHVLLVPRNTWHNVWNPANPANSEEDVHIYTLYSFSKQNSPHRKDMEVQKEKADEPNEKH</sequence>